<dbReference type="RefSeq" id="YP_010678423.1">
    <property type="nucleotide sequence ID" value="NC_071035.1"/>
</dbReference>
<evidence type="ECO:0000259" key="1">
    <source>
        <dbReference type="Pfam" id="PF24254"/>
    </source>
</evidence>
<accession>A0A7G9W230</accession>
<dbReference type="Pfam" id="PF24254">
    <property type="entry name" value="DUF7455"/>
    <property type="match status" value="1"/>
</dbReference>
<dbReference type="KEGG" id="vg:77954819"/>
<sequence length="97" mass="10638">MKIPVTTSSEPVDVAVNTASRPPATLTHADRCDACGVASRAYVVAMFPHGAEGLLPLYLCAHHFQKHEAEIRDRAVTIVDERFQLYDGVAAQKRANY</sequence>
<evidence type="ECO:0000313" key="2">
    <source>
        <dbReference type="EMBL" id="QNO12693.1"/>
    </source>
</evidence>
<gene>
    <name evidence="2" type="primary">32</name>
    <name evidence="2" type="ORF">SEA_TWEETY19_32</name>
</gene>
<dbReference type="InterPro" id="IPR055878">
    <property type="entry name" value="DUF7455"/>
</dbReference>
<evidence type="ECO:0000313" key="3">
    <source>
        <dbReference type="Proteomes" id="UP000516204"/>
    </source>
</evidence>
<name>A0A7G9W230_9CAUD</name>
<protein>
    <recommendedName>
        <fullName evidence="1">DUF7455 domain-containing protein</fullName>
    </recommendedName>
</protein>
<dbReference type="GeneID" id="77954819"/>
<dbReference type="EMBL" id="MT897906">
    <property type="protein sequence ID" value="QNO12693.1"/>
    <property type="molecule type" value="Genomic_DNA"/>
</dbReference>
<organism evidence="2 3">
    <name type="scientific">Arthrobacter phage Tweety19</name>
    <dbReference type="NCBI Taxonomy" id="2768133"/>
    <lineage>
        <taxon>Viruses</taxon>
        <taxon>Duplodnaviria</taxon>
        <taxon>Heunggongvirae</taxon>
        <taxon>Uroviricota</taxon>
        <taxon>Caudoviricetes</taxon>
        <taxon>Casidaviridae</taxon>
        <taxon>Galvastonvirus</taxon>
        <taxon>Galvastonvirus tweety19</taxon>
    </lineage>
</organism>
<feature type="domain" description="DUF7455" evidence="1">
    <location>
        <begin position="26"/>
        <end position="82"/>
    </location>
</feature>
<keyword evidence="3" id="KW-1185">Reference proteome</keyword>
<dbReference type="Proteomes" id="UP000516204">
    <property type="component" value="Segment"/>
</dbReference>
<proteinExistence type="predicted"/>
<reference evidence="3" key="1">
    <citation type="submission" date="2020-08" db="EMBL/GenBank/DDBJ databases">
        <authorList>
            <person name="Hillin M.J."/>
            <person name="Beth T.W."/>
            <person name="Collman T.N."/>
            <person name="Davis R.E."/>
            <person name="Dobesh B.I."/>
            <person name="Johnson A.L."/>
            <person name="Lewis B.M."/>
            <person name="Suarez T.R."/>
            <person name="Villa E.C."/>
            <person name="Walker J.R."/>
            <person name="Labonte J.M."/>
            <person name="Butela K.A."/>
            <person name="Garlena R.A."/>
            <person name="Russell D.A."/>
            <person name="Pope W.H."/>
            <person name="Jacobs-Sera D."/>
            <person name="Hatfull G.F."/>
        </authorList>
    </citation>
    <scope>NUCLEOTIDE SEQUENCE [LARGE SCALE GENOMIC DNA]</scope>
</reference>